<dbReference type="OrthoDB" id="406156at2759"/>
<dbReference type="SUPFAM" id="SSF51197">
    <property type="entry name" value="Clavaminate synthase-like"/>
    <property type="match status" value="1"/>
</dbReference>
<dbReference type="PRINTS" id="PR00682">
    <property type="entry name" value="IPNSYNTHASE"/>
</dbReference>
<dbReference type="EMBL" id="RSCE01000005">
    <property type="protein sequence ID" value="RSH82337.1"/>
    <property type="molecule type" value="Genomic_DNA"/>
</dbReference>
<dbReference type="Pfam" id="PF03171">
    <property type="entry name" value="2OG-FeII_Oxy"/>
    <property type="match status" value="1"/>
</dbReference>
<dbReference type="PANTHER" id="PTHR47990">
    <property type="entry name" value="2-OXOGLUTARATE (2OG) AND FE(II)-DEPENDENT OXYGENASE SUPERFAMILY PROTEIN-RELATED"/>
    <property type="match status" value="1"/>
</dbReference>
<evidence type="ECO:0000259" key="2">
    <source>
        <dbReference type="Pfam" id="PF14226"/>
    </source>
</evidence>
<dbReference type="AlphaFoldDB" id="A0A427XU56"/>
<dbReference type="InterPro" id="IPR050231">
    <property type="entry name" value="Iron_ascorbate_oxido_reductase"/>
</dbReference>
<dbReference type="Pfam" id="PF14226">
    <property type="entry name" value="DIOX_N"/>
    <property type="match status" value="1"/>
</dbReference>
<accession>A0A427XU56</accession>
<dbReference type="FunFam" id="2.60.120.330:FF:000040">
    <property type="entry name" value="Chromosome 21, whole genome shotgun sequence"/>
    <property type="match status" value="1"/>
</dbReference>
<name>A0A427XU56_9TREE</name>
<comment type="caution">
    <text evidence="3">The sequence shown here is derived from an EMBL/GenBank/DDBJ whole genome shotgun (WGS) entry which is preliminary data.</text>
</comment>
<feature type="domain" description="Isopenicillin N synthase-like Fe(2+) 2OG dioxygenase" evidence="1">
    <location>
        <begin position="208"/>
        <end position="280"/>
    </location>
</feature>
<dbReference type="RefSeq" id="XP_028476569.1">
    <property type="nucleotide sequence ID" value="XM_028622676.1"/>
</dbReference>
<reference evidence="3 4" key="1">
    <citation type="submission" date="2018-11" db="EMBL/GenBank/DDBJ databases">
        <title>Genome sequence of Apiotrichum porosum DSM 27194.</title>
        <authorList>
            <person name="Aliyu H."/>
            <person name="Gorte O."/>
            <person name="Ochsenreither K."/>
        </authorList>
    </citation>
    <scope>NUCLEOTIDE SEQUENCE [LARGE SCALE GENOMIC DNA]</scope>
    <source>
        <strain evidence="3 4">DSM 27194</strain>
    </source>
</reference>
<dbReference type="InterPro" id="IPR026992">
    <property type="entry name" value="DIOX_N"/>
</dbReference>
<organism evidence="3 4">
    <name type="scientific">Apiotrichum porosum</name>
    <dbReference type="NCBI Taxonomy" id="105984"/>
    <lineage>
        <taxon>Eukaryota</taxon>
        <taxon>Fungi</taxon>
        <taxon>Dikarya</taxon>
        <taxon>Basidiomycota</taxon>
        <taxon>Agaricomycotina</taxon>
        <taxon>Tremellomycetes</taxon>
        <taxon>Trichosporonales</taxon>
        <taxon>Trichosporonaceae</taxon>
        <taxon>Apiotrichum</taxon>
    </lineage>
</organism>
<evidence type="ECO:0000259" key="1">
    <source>
        <dbReference type="Pfam" id="PF03171"/>
    </source>
</evidence>
<proteinExistence type="predicted"/>
<dbReference type="InterPro" id="IPR044861">
    <property type="entry name" value="IPNS-like_FE2OG_OXY"/>
</dbReference>
<dbReference type="GeneID" id="39591847"/>
<dbReference type="STRING" id="105984.A0A427XU56"/>
<dbReference type="Gene3D" id="2.60.120.330">
    <property type="entry name" value="B-lactam Antibiotic, Isopenicillin N Synthase, Chain"/>
    <property type="match status" value="1"/>
</dbReference>
<evidence type="ECO:0000313" key="4">
    <source>
        <dbReference type="Proteomes" id="UP000279236"/>
    </source>
</evidence>
<evidence type="ECO:0000313" key="3">
    <source>
        <dbReference type="EMBL" id="RSH82337.1"/>
    </source>
</evidence>
<dbReference type="InterPro" id="IPR027443">
    <property type="entry name" value="IPNS-like_sf"/>
</dbReference>
<protein>
    <recommendedName>
        <fullName evidence="5">Fe2OG dioxygenase domain-containing protein</fullName>
    </recommendedName>
</protein>
<gene>
    <name evidence="3" type="ORF">EHS24_007304</name>
</gene>
<keyword evidence="4" id="KW-1185">Reference proteome</keyword>
<dbReference type="Proteomes" id="UP000279236">
    <property type="component" value="Unassembled WGS sequence"/>
</dbReference>
<feature type="domain" description="Non-haem dioxygenase N-terminal" evidence="2">
    <location>
        <begin position="25"/>
        <end position="125"/>
    </location>
</feature>
<evidence type="ECO:0008006" key="5">
    <source>
        <dbReference type="Google" id="ProtNLM"/>
    </source>
</evidence>
<sequence>MPIPVPLSSYEHVPETKEQLDWADLPTIDLSKYATDEGRAELAATLIDAIRTKGFFYVTNFGISQAAVDRQFALGQEFYELPLDEKSKYTPDLENGEYNGYRPAGRRVLANGIKDSIEVYNIPKPEVPQQFPQVIADNLPEIHDFQRQLHEQVLYPLFTLIETALELPAGYFADLHRFENAQESHLRYMKYSRLSAEDYAQLEAGDGLNTQGHTDLGTITLLFRQPVAGLQIKDHATGEWKWAKPLDASLTVNTCDALSFLTGNYVRSTVHRVHVPPKDQRGVDRLGLLYFARPDNDLVLKTVPSPRLQREGFTTNEFERSDLPVPTMREFTKAKQTWQQQKSSTFRAKEGQTIVPGFKGLYHD</sequence>